<dbReference type="SUPFAM" id="SSF53850">
    <property type="entry name" value="Periplasmic binding protein-like II"/>
    <property type="match status" value="1"/>
</dbReference>
<proteinExistence type="inferred from homology"/>
<dbReference type="InterPro" id="IPR036388">
    <property type="entry name" value="WH-like_DNA-bd_sf"/>
</dbReference>
<evidence type="ECO:0000259" key="5">
    <source>
        <dbReference type="PROSITE" id="PS50931"/>
    </source>
</evidence>
<dbReference type="Gene3D" id="1.10.10.10">
    <property type="entry name" value="Winged helix-like DNA-binding domain superfamily/Winged helix DNA-binding domain"/>
    <property type="match status" value="1"/>
</dbReference>
<accession>A0ABS1WUY9</accession>
<keyword evidence="4" id="KW-0804">Transcription</keyword>
<evidence type="ECO:0000256" key="2">
    <source>
        <dbReference type="ARBA" id="ARBA00023015"/>
    </source>
</evidence>
<evidence type="ECO:0000313" key="6">
    <source>
        <dbReference type="EMBL" id="MBM0104778.1"/>
    </source>
</evidence>
<dbReference type="EMBL" id="JAEVLS010000002">
    <property type="protein sequence ID" value="MBM0104778.1"/>
    <property type="molecule type" value="Genomic_DNA"/>
</dbReference>
<dbReference type="SUPFAM" id="SSF46785">
    <property type="entry name" value="Winged helix' DNA-binding domain"/>
    <property type="match status" value="1"/>
</dbReference>
<dbReference type="Pfam" id="PF00126">
    <property type="entry name" value="HTH_1"/>
    <property type="match status" value="1"/>
</dbReference>
<reference evidence="6 7" key="1">
    <citation type="journal article" date="2021" name="Int. J. Syst. Evol. Microbiol.">
        <title>Steroidobacter gossypii sp. nov., isolated from soil of cotton cropping field.</title>
        <authorList>
            <person name="Huang R."/>
            <person name="Yang S."/>
            <person name="Zhen C."/>
            <person name="Liu W."/>
        </authorList>
    </citation>
    <scope>NUCLEOTIDE SEQUENCE [LARGE SCALE GENOMIC DNA]</scope>
    <source>
        <strain evidence="6 7">S1-65</strain>
    </source>
</reference>
<organism evidence="6 7">
    <name type="scientific">Steroidobacter gossypii</name>
    <dbReference type="NCBI Taxonomy" id="2805490"/>
    <lineage>
        <taxon>Bacteria</taxon>
        <taxon>Pseudomonadati</taxon>
        <taxon>Pseudomonadota</taxon>
        <taxon>Gammaproteobacteria</taxon>
        <taxon>Steroidobacterales</taxon>
        <taxon>Steroidobacteraceae</taxon>
        <taxon>Steroidobacter</taxon>
    </lineage>
</organism>
<dbReference type="CDD" id="cd05466">
    <property type="entry name" value="PBP2_LTTR_substrate"/>
    <property type="match status" value="1"/>
</dbReference>
<evidence type="ECO:0000256" key="4">
    <source>
        <dbReference type="ARBA" id="ARBA00023163"/>
    </source>
</evidence>
<keyword evidence="2" id="KW-0805">Transcription regulation</keyword>
<evidence type="ECO:0000256" key="3">
    <source>
        <dbReference type="ARBA" id="ARBA00023125"/>
    </source>
</evidence>
<gene>
    <name evidence="6" type="ORF">JM946_08465</name>
</gene>
<sequence>MKVSRQPRERALLGQVSDLDLRLLRVFKAVAECGGMAAAELELNIGTSTVSRHIKDLETRLGLRLCRRGRGGFALTTEGDRVYREILTLLGSVEAFRSSIDDIHRRMGGQLEIALFDKIVSNPEARVHVAVERFSALAPEVRLSVHVDSINGIERGLLDGAYHVGVMPTHRSSKTLSYTDLFGETMLMYCGVRHPLFNTNNDTLSWARLRKLPFAGLGYHSPNMELSHRTRLERTATGYDQEAIATLVLSGAYLGFLPDHYAESFVKAGQLRAVNPQRFRYSCRFASVIRRSPAPSRVVRAFADCLVAAHSKVQAS</sequence>
<name>A0ABS1WUY9_9GAMM</name>
<dbReference type="Proteomes" id="UP000661077">
    <property type="component" value="Unassembled WGS sequence"/>
</dbReference>
<evidence type="ECO:0000313" key="7">
    <source>
        <dbReference type="Proteomes" id="UP000661077"/>
    </source>
</evidence>
<dbReference type="RefSeq" id="WP_203166821.1">
    <property type="nucleotide sequence ID" value="NZ_JAEVLS010000002.1"/>
</dbReference>
<dbReference type="Pfam" id="PF03466">
    <property type="entry name" value="LysR_substrate"/>
    <property type="match status" value="1"/>
</dbReference>
<dbReference type="InterPro" id="IPR000847">
    <property type="entry name" value="LysR_HTH_N"/>
</dbReference>
<feature type="domain" description="HTH lysR-type" evidence="5">
    <location>
        <begin position="19"/>
        <end position="76"/>
    </location>
</feature>
<dbReference type="Gene3D" id="3.40.190.290">
    <property type="match status" value="1"/>
</dbReference>
<dbReference type="PANTHER" id="PTHR30126:SF98">
    <property type="entry name" value="HTH-TYPE TRANSCRIPTIONAL ACTIVATOR BAUR"/>
    <property type="match status" value="1"/>
</dbReference>
<dbReference type="InterPro" id="IPR036390">
    <property type="entry name" value="WH_DNA-bd_sf"/>
</dbReference>
<dbReference type="InterPro" id="IPR005119">
    <property type="entry name" value="LysR_subst-bd"/>
</dbReference>
<comment type="caution">
    <text evidence="6">The sequence shown here is derived from an EMBL/GenBank/DDBJ whole genome shotgun (WGS) entry which is preliminary data.</text>
</comment>
<protein>
    <submittedName>
        <fullName evidence="6">LysR family transcriptional regulator</fullName>
    </submittedName>
</protein>
<keyword evidence="3" id="KW-0238">DNA-binding</keyword>
<evidence type="ECO:0000256" key="1">
    <source>
        <dbReference type="ARBA" id="ARBA00009437"/>
    </source>
</evidence>
<keyword evidence="7" id="KW-1185">Reference proteome</keyword>
<dbReference type="PROSITE" id="PS50931">
    <property type="entry name" value="HTH_LYSR"/>
    <property type="match status" value="1"/>
</dbReference>
<comment type="similarity">
    <text evidence="1">Belongs to the LysR transcriptional regulatory family.</text>
</comment>
<dbReference type="PANTHER" id="PTHR30126">
    <property type="entry name" value="HTH-TYPE TRANSCRIPTIONAL REGULATOR"/>
    <property type="match status" value="1"/>
</dbReference>